<dbReference type="InterPro" id="IPR004556">
    <property type="entry name" value="HemK-like"/>
</dbReference>
<evidence type="ECO:0000259" key="6">
    <source>
        <dbReference type="Pfam" id="PF05175"/>
    </source>
</evidence>
<dbReference type="EMBL" id="JAULSV010000002">
    <property type="protein sequence ID" value="KAK0651798.1"/>
    <property type="molecule type" value="Genomic_DNA"/>
</dbReference>
<dbReference type="PANTHER" id="PTHR18895:SF74">
    <property type="entry name" value="MTRF1L RELEASE FACTOR GLUTAMINE METHYLTRANSFERASE"/>
    <property type="match status" value="1"/>
</dbReference>
<sequence length="343" mass="38439">MPRIRPLTFWLALKKISPHATTLLYICRDLPSAANEFRWIQEHITATPSKIPPQIRLQHLCSQRAKGIPLQYLLGTQPFGDLEILCRPGVLIPRPETEAYTLELASILKRQLTRPKPSTNNNLNILDICTGTGCIALQLYASLAPTIPTHITAIDISPTAIALARRNLIHNTRLGNLPNPPPSSSIEFTPLSLFSPSLLSSLSHKPIDILVSNPPYISRSSFTRTTSRSVRNHEPRLALVPEHDDVSVELGCEAEDVFYAKMLQVARDLTPHPRVVLFEVADMAQAERVVGLVKREDALRGWYNVVEIWRDWPHREVESDAVDGVLVRGEGEGRVVYLCRDLE</sequence>
<dbReference type="PANTHER" id="PTHR18895">
    <property type="entry name" value="HEMK METHYLTRANSFERASE"/>
    <property type="match status" value="1"/>
</dbReference>
<organism evidence="7 8">
    <name type="scientific">Cercophora newfieldiana</name>
    <dbReference type="NCBI Taxonomy" id="92897"/>
    <lineage>
        <taxon>Eukaryota</taxon>
        <taxon>Fungi</taxon>
        <taxon>Dikarya</taxon>
        <taxon>Ascomycota</taxon>
        <taxon>Pezizomycotina</taxon>
        <taxon>Sordariomycetes</taxon>
        <taxon>Sordariomycetidae</taxon>
        <taxon>Sordariales</taxon>
        <taxon>Lasiosphaeriaceae</taxon>
        <taxon>Cercophora</taxon>
    </lineage>
</organism>
<dbReference type="InterPro" id="IPR002052">
    <property type="entry name" value="DNA_methylase_N6_adenine_CS"/>
</dbReference>
<dbReference type="Gene3D" id="3.40.50.150">
    <property type="entry name" value="Vaccinia Virus protein VP39"/>
    <property type="match status" value="1"/>
</dbReference>
<keyword evidence="3" id="KW-0808">Transferase</keyword>
<evidence type="ECO:0000256" key="5">
    <source>
        <dbReference type="ARBA" id="ARBA00048391"/>
    </source>
</evidence>
<dbReference type="InterPro" id="IPR050320">
    <property type="entry name" value="N5-glutamine_MTase"/>
</dbReference>
<evidence type="ECO:0000313" key="8">
    <source>
        <dbReference type="Proteomes" id="UP001174936"/>
    </source>
</evidence>
<dbReference type="CDD" id="cd02440">
    <property type="entry name" value="AdoMet_MTases"/>
    <property type="match status" value="1"/>
</dbReference>
<dbReference type="GO" id="GO:0005739">
    <property type="term" value="C:mitochondrion"/>
    <property type="evidence" value="ECO:0007669"/>
    <property type="project" value="TreeGrafter"/>
</dbReference>
<dbReference type="SUPFAM" id="SSF53335">
    <property type="entry name" value="S-adenosyl-L-methionine-dependent methyltransferases"/>
    <property type="match status" value="1"/>
</dbReference>
<feature type="domain" description="Methyltransferase small" evidence="6">
    <location>
        <begin position="121"/>
        <end position="221"/>
    </location>
</feature>
<dbReference type="Pfam" id="PF05175">
    <property type="entry name" value="MTS"/>
    <property type="match status" value="1"/>
</dbReference>
<evidence type="ECO:0000256" key="4">
    <source>
        <dbReference type="ARBA" id="ARBA00022691"/>
    </source>
</evidence>
<keyword evidence="8" id="KW-1185">Reference proteome</keyword>
<evidence type="ECO:0000313" key="7">
    <source>
        <dbReference type="EMBL" id="KAK0651798.1"/>
    </source>
</evidence>
<name>A0AA39YFW2_9PEZI</name>
<comment type="catalytic activity">
    <reaction evidence="5">
        <text>L-glutaminyl-[peptide chain release factor] + S-adenosyl-L-methionine = N(5)-methyl-L-glutaminyl-[peptide chain release factor] + S-adenosyl-L-homocysteine + H(+)</text>
        <dbReference type="Rhea" id="RHEA:42896"/>
        <dbReference type="Rhea" id="RHEA-COMP:10271"/>
        <dbReference type="Rhea" id="RHEA-COMP:10272"/>
        <dbReference type="ChEBI" id="CHEBI:15378"/>
        <dbReference type="ChEBI" id="CHEBI:30011"/>
        <dbReference type="ChEBI" id="CHEBI:57856"/>
        <dbReference type="ChEBI" id="CHEBI:59789"/>
        <dbReference type="ChEBI" id="CHEBI:61891"/>
        <dbReference type="EC" id="2.1.1.297"/>
    </reaction>
</comment>
<dbReference type="GO" id="GO:0032259">
    <property type="term" value="P:methylation"/>
    <property type="evidence" value="ECO:0007669"/>
    <property type="project" value="UniProtKB-KW"/>
</dbReference>
<evidence type="ECO:0000256" key="1">
    <source>
        <dbReference type="ARBA" id="ARBA00012771"/>
    </source>
</evidence>
<proteinExistence type="predicted"/>
<keyword evidence="4" id="KW-0949">S-adenosyl-L-methionine</keyword>
<dbReference type="EC" id="2.1.1.297" evidence="1"/>
<dbReference type="PROSITE" id="PS00092">
    <property type="entry name" value="N6_MTASE"/>
    <property type="match status" value="1"/>
</dbReference>
<dbReference type="Gene3D" id="1.10.8.10">
    <property type="entry name" value="DNA helicase RuvA subunit, C-terminal domain"/>
    <property type="match status" value="1"/>
</dbReference>
<evidence type="ECO:0000256" key="3">
    <source>
        <dbReference type="ARBA" id="ARBA00022679"/>
    </source>
</evidence>
<comment type="caution">
    <text evidence="7">The sequence shown here is derived from an EMBL/GenBank/DDBJ whole genome shotgun (WGS) entry which is preliminary data.</text>
</comment>
<dbReference type="GO" id="GO:0003676">
    <property type="term" value="F:nucleic acid binding"/>
    <property type="evidence" value="ECO:0007669"/>
    <property type="project" value="InterPro"/>
</dbReference>
<keyword evidence="2 7" id="KW-0489">Methyltransferase</keyword>
<gene>
    <name evidence="7" type="ORF">B0T16DRAFT_320797</name>
</gene>
<dbReference type="Proteomes" id="UP001174936">
    <property type="component" value="Unassembled WGS sequence"/>
</dbReference>
<accession>A0AA39YFW2</accession>
<evidence type="ECO:0000256" key="2">
    <source>
        <dbReference type="ARBA" id="ARBA00022603"/>
    </source>
</evidence>
<reference evidence="7" key="1">
    <citation type="submission" date="2023-06" db="EMBL/GenBank/DDBJ databases">
        <title>Genome-scale phylogeny and comparative genomics of the fungal order Sordariales.</title>
        <authorList>
            <consortium name="Lawrence Berkeley National Laboratory"/>
            <person name="Hensen N."/>
            <person name="Bonometti L."/>
            <person name="Westerberg I."/>
            <person name="Brannstrom I.O."/>
            <person name="Guillou S."/>
            <person name="Cros-Aarteil S."/>
            <person name="Calhoun S."/>
            <person name="Haridas S."/>
            <person name="Kuo A."/>
            <person name="Mondo S."/>
            <person name="Pangilinan J."/>
            <person name="Riley R."/>
            <person name="Labutti K."/>
            <person name="Andreopoulos B."/>
            <person name="Lipzen A."/>
            <person name="Chen C."/>
            <person name="Yanf M."/>
            <person name="Daum C."/>
            <person name="Ng V."/>
            <person name="Clum A."/>
            <person name="Steindorff A."/>
            <person name="Ohm R."/>
            <person name="Martin F."/>
            <person name="Silar P."/>
            <person name="Natvig D."/>
            <person name="Lalanne C."/>
            <person name="Gautier V."/>
            <person name="Ament-Velasquez S.L."/>
            <person name="Kruys A."/>
            <person name="Hutchinson M.I."/>
            <person name="Powell A.J."/>
            <person name="Barry K."/>
            <person name="Miller A.N."/>
            <person name="Grigoriev I.V."/>
            <person name="Debuchy R."/>
            <person name="Gladieux P."/>
            <person name="Thoren M.H."/>
            <person name="Johannesson H."/>
        </authorList>
    </citation>
    <scope>NUCLEOTIDE SEQUENCE</scope>
    <source>
        <strain evidence="7">SMH2532-1</strain>
    </source>
</reference>
<dbReference type="AlphaFoldDB" id="A0AA39YFW2"/>
<protein>
    <recommendedName>
        <fullName evidence="1">peptide chain release factor N(5)-glutamine methyltransferase</fullName>
        <ecNumber evidence="1">2.1.1.297</ecNumber>
    </recommendedName>
</protein>
<dbReference type="InterPro" id="IPR029063">
    <property type="entry name" value="SAM-dependent_MTases_sf"/>
</dbReference>
<dbReference type="InterPro" id="IPR007848">
    <property type="entry name" value="Small_mtfrase_dom"/>
</dbReference>
<dbReference type="GO" id="GO:0102559">
    <property type="term" value="F:peptide chain release factor N(5)-glutamine methyltransferase activity"/>
    <property type="evidence" value="ECO:0007669"/>
    <property type="project" value="UniProtKB-EC"/>
</dbReference>
<dbReference type="NCBIfam" id="TIGR00536">
    <property type="entry name" value="hemK_fam"/>
    <property type="match status" value="1"/>
</dbReference>